<dbReference type="CDD" id="cd00887">
    <property type="entry name" value="MoeA"/>
    <property type="match status" value="1"/>
</dbReference>
<dbReference type="SUPFAM" id="SSF53218">
    <property type="entry name" value="Molybdenum cofactor biosynthesis proteins"/>
    <property type="match status" value="1"/>
</dbReference>
<dbReference type="GO" id="GO:0005829">
    <property type="term" value="C:cytosol"/>
    <property type="evidence" value="ECO:0007669"/>
    <property type="project" value="TreeGrafter"/>
</dbReference>
<dbReference type="PANTHER" id="PTHR10192:SF5">
    <property type="entry name" value="GEPHYRIN"/>
    <property type="match status" value="1"/>
</dbReference>
<comment type="function">
    <text evidence="1 6">Catalyzes the insertion of molybdate into adenylated molybdopterin with the concomitant release of AMP.</text>
</comment>
<reference evidence="8 9" key="1">
    <citation type="submission" date="2019-10" db="EMBL/GenBank/DDBJ databases">
        <title>A soil myxobacterium in the family Polyangiaceae.</title>
        <authorList>
            <person name="Li Y."/>
            <person name="Wang J."/>
        </authorList>
    </citation>
    <scope>NUCLEOTIDE SEQUENCE [LARGE SCALE GENOMIC DNA]</scope>
    <source>
        <strain evidence="8 9">DSM 14734</strain>
    </source>
</reference>
<evidence type="ECO:0000259" key="7">
    <source>
        <dbReference type="SMART" id="SM00852"/>
    </source>
</evidence>
<dbReference type="InterPro" id="IPR005111">
    <property type="entry name" value="MoeA_C_domain_IV"/>
</dbReference>
<keyword evidence="4 6" id="KW-0501">Molybdenum cofactor biosynthesis</keyword>
<feature type="domain" description="MoaB/Mog" evidence="7">
    <location>
        <begin position="175"/>
        <end position="313"/>
    </location>
</feature>
<comment type="catalytic activity">
    <reaction evidence="5">
        <text>adenylyl-molybdopterin + molybdate = Mo-molybdopterin + AMP + H(+)</text>
        <dbReference type="Rhea" id="RHEA:35047"/>
        <dbReference type="ChEBI" id="CHEBI:15378"/>
        <dbReference type="ChEBI" id="CHEBI:36264"/>
        <dbReference type="ChEBI" id="CHEBI:62727"/>
        <dbReference type="ChEBI" id="CHEBI:71302"/>
        <dbReference type="ChEBI" id="CHEBI:456215"/>
        <dbReference type="EC" id="2.10.1.1"/>
    </reaction>
</comment>
<evidence type="ECO:0000256" key="3">
    <source>
        <dbReference type="ARBA" id="ARBA00010763"/>
    </source>
</evidence>
<name>A0A6N7PLD6_9BACT</name>
<evidence type="ECO:0000313" key="8">
    <source>
        <dbReference type="EMBL" id="MRG91050.1"/>
    </source>
</evidence>
<dbReference type="EMBL" id="WJIE01000001">
    <property type="protein sequence ID" value="MRG91050.1"/>
    <property type="molecule type" value="Genomic_DNA"/>
</dbReference>
<keyword evidence="9" id="KW-1185">Reference proteome</keyword>
<keyword evidence="6" id="KW-0479">Metal-binding</keyword>
<dbReference type="OrthoDB" id="9804758at2"/>
<evidence type="ECO:0000256" key="1">
    <source>
        <dbReference type="ARBA" id="ARBA00002901"/>
    </source>
</evidence>
<dbReference type="InterPro" id="IPR036135">
    <property type="entry name" value="MoeA_linker/N_sf"/>
</dbReference>
<dbReference type="GO" id="GO:0006777">
    <property type="term" value="P:Mo-molybdopterin cofactor biosynthetic process"/>
    <property type="evidence" value="ECO:0007669"/>
    <property type="project" value="UniProtKB-UniRule"/>
</dbReference>
<dbReference type="RefSeq" id="WP_153817890.1">
    <property type="nucleotide sequence ID" value="NZ_WJIE01000001.1"/>
</dbReference>
<dbReference type="NCBIfam" id="NF045515">
    <property type="entry name" value="Glp_gephyrin"/>
    <property type="match status" value="1"/>
</dbReference>
<sequence>MLAYRDALARLLAAARPVAQERVSVDQAAGRVLAEDLVARAPMPAFDHSSMDGYAVRAADLEGDGPFELPVVGESSAGGETPALAPRSACRIFTGARLPEGADAVIMQEHVERRGDVIVIREAPKAGAWIRRRGSDLAEGAVAIARGTRMTPGHAALAAALDRPFVLVARRPVVTILCSGDELRSPGELGKPGSIAESNGVFVAAAARQIGAITRASAYVPDDLDVARAAVVEALRGSDLVVTIGGVSVGDRDVMRPAFEAAGVTLDFWKVAIKPGKPIVVGHAGDALVLGLPGNPASASLTWLLFGAPLVRALQGDASPLPRRERVVVAGSYERAPGREEFVRARLDTDAGAKRARLLPNQASGAVTSFAEAEVLVVVPASQGRVEDGSELEAIRIDAF</sequence>
<protein>
    <recommendedName>
        <fullName evidence="6">Molybdopterin molybdenumtransferase</fullName>
        <ecNumber evidence="6">2.10.1.1</ecNumber>
    </recommendedName>
</protein>
<dbReference type="AlphaFoldDB" id="A0A6N7PLD6"/>
<accession>A0A6N7PLD6</accession>
<organism evidence="8 9">
    <name type="scientific">Polyangium spumosum</name>
    <dbReference type="NCBI Taxonomy" id="889282"/>
    <lineage>
        <taxon>Bacteria</taxon>
        <taxon>Pseudomonadati</taxon>
        <taxon>Myxococcota</taxon>
        <taxon>Polyangia</taxon>
        <taxon>Polyangiales</taxon>
        <taxon>Polyangiaceae</taxon>
        <taxon>Polyangium</taxon>
    </lineage>
</organism>
<dbReference type="InterPro" id="IPR005110">
    <property type="entry name" value="MoeA_linker/N"/>
</dbReference>
<evidence type="ECO:0000256" key="5">
    <source>
        <dbReference type="ARBA" id="ARBA00047317"/>
    </source>
</evidence>
<dbReference type="InterPro" id="IPR036688">
    <property type="entry name" value="MoeA_C_domain_IV_sf"/>
</dbReference>
<evidence type="ECO:0000313" key="9">
    <source>
        <dbReference type="Proteomes" id="UP000440224"/>
    </source>
</evidence>
<dbReference type="EC" id="2.10.1.1" evidence="6"/>
<comment type="caution">
    <text evidence="8">The sequence shown here is derived from an EMBL/GenBank/DDBJ whole genome shotgun (WGS) entry which is preliminary data.</text>
</comment>
<dbReference type="UniPathway" id="UPA00344"/>
<dbReference type="InterPro" id="IPR036425">
    <property type="entry name" value="MoaB/Mog-like_dom_sf"/>
</dbReference>
<evidence type="ECO:0000256" key="2">
    <source>
        <dbReference type="ARBA" id="ARBA00005046"/>
    </source>
</evidence>
<dbReference type="InterPro" id="IPR001453">
    <property type="entry name" value="MoaB/Mog_dom"/>
</dbReference>
<dbReference type="Pfam" id="PF03453">
    <property type="entry name" value="MoeA_N"/>
    <property type="match status" value="1"/>
</dbReference>
<proteinExistence type="inferred from homology"/>
<comment type="cofactor">
    <cofactor evidence="6">
        <name>Mg(2+)</name>
        <dbReference type="ChEBI" id="CHEBI:18420"/>
    </cofactor>
</comment>
<dbReference type="SUPFAM" id="SSF63867">
    <property type="entry name" value="MoeA C-terminal domain-like"/>
    <property type="match status" value="1"/>
</dbReference>
<dbReference type="Gene3D" id="2.40.340.10">
    <property type="entry name" value="MoeA, C-terminal, domain IV"/>
    <property type="match status" value="1"/>
</dbReference>
<dbReference type="Pfam" id="PF00994">
    <property type="entry name" value="MoCF_biosynth"/>
    <property type="match status" value="1"/>
</dbReference>
<dbReference type="SMART" id="SM00852">
    <property type="entry name" value="MoCF_biosynth"/>
    <property type="match status" value="1"/>
</dbReference>
<evidence type="ECO:0000256" key="6">
    <source>
        <dbReference type="RuleBase" id="RU365090"/>
    </source>
</evidence>
<dbReference type="Pfam" id="PF03454">
    <property type="entry name" value="MoeA_C"/>
    <property type="match status" value="1"/>
</dbReference>
<dbReference type="Gene3D" id="3.40.980.10">
    <property type="entry name" value="MoaB/Mog-like domain"/>
    <property type="match status" value="1"/>
</dbReference>
<dbReference type="GO" id="GO:0046872">
    <property type="term" value="F:metal ion binding"/>
    <property type="evidence" value="ECO:0007669"/>
    <property type="project" value="UniProtKB-UniRule"/>
</dbReference>
<dbReference type="Gene3D" id="3.90.105.10">
    <property type="entry name" value="Molybdopterin biosynthesis moea protein, domain 2"/>
    <property type="match status" value="1"/>
</dbReference>
<evidence type="ECO:0000256" key="4">
    <source>
        <dbReference type="ARBA" id="ARBA00023150"/>
    </source>
</evidence>
<dbReference type="PANTHER" id="PTHR10192">
    <property type="entry name" value="MOLYBDOPTERIN BIOSYNTHESIS PROTEIN"/>
    <property type="match status" value="1"/>
</dbReference>
<dbReference type="Proteomes" id="UP000440224">
    <property type="component" value="Unassembled WGS sequence"/>
</dbReference>
<comment type="similarity">
    <text evidence="3 6">Belongs to the MoeA family.</text>
</comment>
<comment type="pathway">
    <text evidence="2 6">Cofactor biosynthesis; molybdopterin biosynthesis.</text>
</comment>
<keyword evidence="6" id="KW-0460">Magnesium</keyword>
<dbReference type="SUPFAM" id="SSF63882">
    <property type="entry name" value="MoeA N-terminal region -like"/>
    <property type="match status" value="1"/>
</dbReference>
<dbReference type="InterPro" id="IPR038987">
    <property type="entry name" value="MoeA-like"/>
</dbReference>
<dbReference type="GO" id="GO:0061599">
    <property type="term" value="F:molybdopterin molybdotransferase activity"/>
    <property type="evidence" value="ECO:0007669"/>
    <property type="project" value="UniProtKB-UniRule"/>
</dbReference>
<keyword evidence="6" id="KW-0500">Molybdenum</keyword>
<keyword evidence="6 8" id="KW-0808">Transferase</keyword>
<gene>
    <name evidence="8" type="ORF">GF068_03810</name>
</gene>
<dbReference type="Gene3D" id="2.170.190.11">
    <property type="entry name" value="Molybdopterin biosynthesis moea protein, domain 3"/>
    <property type="match status" value="1"/>
</dbReference>